<dbReference type="Proteomes" id="UP001057498">
    <property type="component" value="Chromosome"/>
</dbReference>
<dbReference type="PANTHER" id="PTHR31650">
    <property type="entry name" value="O-ACYLTRANSFERASE (WSD1-LIKE) FAMILY PROTEIN"/>
    <property type="match status" value="1"/>
</dbReference>
<dbReference type="InterPro" id="IPR045034">
    <property type="entry name" value="O-acyltransferase_WSD1-like"/>
</dbReference>
<evidence type="ECO:0000256" key="8">
    <source>
        <dbReference type="ARBA" id="ARBA00048109"/>
    </source>
</evidence>
<keyword evidence="6" id="KW-0319">Glycerol metabolism</keyword>
<evidence type="ECO:0000313" key="12">
    <source>
        <dbReference type="EMBL" id="BDI08100.1"/>
    </source>
</evidence>
<comment type="catalytic activity">
    <reaction evidence="8">
        <text>an acyl-CoA + a 1,2-diacyl-sn-glycerol = a triacyl-sn-glycerol + CoA</text>
        <dbReference type="Rhea" id="RHEA:10868"/>
        <dbReference type="ChEBI" id="CHEBI:17815"/>
        <dbReference type="ChEBI" id="CHEBI:57287"/>
        <dbReference type="ChEBI" id="CHEBI:58342"/>
        <dbReference type="ChEBI" id="CHEBI:64615"/>
        <dbReference type="EC" id="2.3.1.20"/>
    </reaction>
</comment>
<dbReference type="InterPro" id="IPR004255">
    <property type="entry name" value="O-acyltransferase_WSD1_N"/>
</dbReference>
<gene>
    <name evidence="12" type="ORF">CATMQ487_50700</name>
</gene>
<evidence type="ECO:0000256" key="6">
    <source>
        <dbReference type="ARBA" id="ARBA00022798"/>
    </source>
</evidence>
<dbReference type="SUPFAM" id="SSF52777">
    <property type="entry name" value="CoA-dependent acyltransferases"/>
    <property type="match status" value="1"/>
</dbReference>
<feature type="compositionally biased region" description="Low complexity" evidence="9">
    <location>
        <begin position="480"/>
        <end position="510"/>
    </location>
</feature>
<evidence type="ECO:0000256" key="2">
    <source>
        <dbReference type="ARBA" id="ARBA00005189"/>
    </source>
</evidence>
<keyword evidence="7" id="KW-0012">Acyltransferase</keyword>
<reference evidence="12" key="1">
    <citation type="submission" date="2022-04" db="EMBL/GenBank/DDBJ databases">
        <title>Whole genome sequence of Sphaerotilus sp. FB-5.</title>
        <authorList>
            <person name="Takeda M."/>
            <person name="Narihara S."/>
            <person name="Akimoto M."/>
            <person name="Akimoto R."/>
            <person name="Nishiyashiki S."/>
            <person name="Murakami T."/>
        </authorList>
    </citation>
    <scope>NUCLEOTIDE SEQUENCE</scope>
    <source>
        <strain evidence="12">FB-5</strain>
    </source>
</reference>
<accession>A0ABN6PY41</accession>
<evidence type="ECO:0000259" key="11">
    <source>
        <dbReference type="Pfam" id="PF06974"/>
    </source>
</evidence>
<evidence type="ECO:0000256" key="1">
    <source>
        <dbReference type="ARBA" id="ARBA00004771"/>
    </source>
</evidence>
<evidence type="ECO:0000256" key="5">
    <source>
        <dbReference type="ARBA" id="ARBA00022679"/>
    </source>
</evidence>
<feature type="domain" description="O-acyltransferase WSD1-like N-terminal" evidence="10">
    <location>
        <begin position="4"/>
        <end position="269"/>
    </location>
</feature>
<organism evidence="12 13">
    <name type="scientific">Sphaerotilus microaerophilus</name>
    <dbReference type="NCBI Taxonomy" id="2914710"/>
    <lineage>
        <taxon>Bacteria</taxon>
        <taxon>Pseudomonadati</taxon>
        <taxon>Pseudomonadota</taxon>
        <taxon>Betaproteobacteria</taxon>
        <taxon>Burkholderiales</taxon>
        <taxon>Sphaerotilaceae</taxon>
        <taxon>Sphaerotilus</taxon>
    </lineage>
</organism>
<protein>
    <recommendedName>
        <fullName evidence="4">diacylglycerol O-acyltransferase</fullName>
        <ecNumber evidence="4">2.3.1.20</ecNumber>
    </recommendedName>
</protein>
<feature type="domain" description="O-acyltransferase WSD1 C-terminal" evidence="11">
    <location>
        <begin position="333"/>
        <end position="423"/>
    </location>
</feature>
<keyword evidence="5" id="KW-0808">Transferase</keyword>
<evidence type="ECO:0000313" key="13">
    <source>
        <dbReference type="Proteomes" id="UP001057498"/>
    </source>
</evidence>
<evidence type="ECO:0000256" key="3">
    <source>
        <dbReference type="ARBA" id="ARBA00009587"/>
    </source>
</evidence>
<name>A0ABN6PY41_9BURK</name>
<dbReference type="EC" id="2.3.1.20" evidence="4"/>
<feature type="region of interest" description="Disordered" evidence="9">
    <location>
        <begin position="437"/>
        <end position="521"/>
    </location>
</feature>
<evidence type="ECO:0000256" key="9">
    <source>
        <dbReference type="SAM" id="MobiDB-lite"/>
    </source>
</evidence>
<dbReference type="Pfam" id="PF06974">
    <property type="entry name" value="WS_DGAT_C"/>
    <property type="match status" value="1"/>
</dbReference>
<comment type="pathway">
    <text evidence="1">Glycerolipid metabolism; triacylglycerol biosynthesis.</text>
</comment>
<evidence type="ECO:0000259" key="10">
    <source>
        <dbReference type="Pfam" id="PF03007"/>
    </source>
</evidence>
<dbReference type="Pfam" id="PF03007">
    <property type="entry name" value="WS_DGAT_cat"/>
    <property type="match status" value="1"/>
</dbReference>
<dbReference type="PANTHER" id="PTHR31650:SF1">
    <property type="entry name" value="WAX ESTER SYNTHASE_DIACYLGLYCEROL ACYLTRANSFERASE 4-RELATED"/>
    <property type="match status" value="1"/>
</dbReference>
<keyword evidence="13" id="KW-1185">Reference proteome</keyword>
<comment type="pathway">
    <text evidence="2">Lipid metabolism.</text>
</comment>
<sequence length="521" mass="56351">MRQLSRHDASFLYADTVHANANVTFVQIYDPSTAPGGAVRFKSILAHIQGRLHQSPIFRSKLLRVPFELDEPYWVEDEYFDLEYHVRHIALPKPGDWRQFCIQASRIHARALDLNRPLWEIYVIEGLDSITDLPPGSFALLTKIHHAAIDVESRNEFIELLHDRSPRPPKAQPPQPWFPESAPGPLALLSRAALHRAFSPLKWMEPLTRTLPKALTFARDVLHPEHHLSATRFHAVVSPHRVFDTRRFLVAEFEAIRALVPGATVDDAVLAVCAGGLRSYLARQAELPEADLTAQVPEQAPGATQGTRHIQLGTSIADPVQRLAWIHAQTAAPAPTAGTAAARNLAPPCCTVTAVSSPDGPVYLHGAHMTYFSAILPISDGMGLVFAVSRYDERIVISPTSCRELVPDPEVFTQGVRDCFQDLLALARHDPSLAASAGAAAAAAAPPKPKPKPKPTPARTSRSRPAAPPAAPTGAQKTVRSAGARASAAGTPAPSARQARSAAKPPAAAPDGRRRSTAPSD</sequence>
<dbReference type="InterPro" id="IPR009721">
    <property type="entry name" value="O-acyltransferase_WSD1_C"/>
</dbReference>
<proteinExistence type="inferred from homology"/>
<comment type="similarity">
    <text evidence="3">Belongs to the long-chain O-acyltransferase family.</text>
</comment>
<evidence type="ECO:0000256" key="4">
    <source>
        <dbReference type="ARBA" id="ARBA00013244"/>
    </source>
</evidence>
<dbReference type="EMBL" id="AP025730">
    <property type="protein sequence ID" value="BDI08100.1"/>
    <property type="molecule type" value="Genomic_DNA"/>
</dbReference>
<evidence type="ECO:0000256" key="7">
    <source>
        <dbReference type="ARBA" id="ARBA00023315"/>
    </source>
</evidence>